<proteinExistence type="predicted"/>
<feature type="transmembrane region" description="Helical" evidence="1">
    <location>
        <begin position="51"/>
        <end position="70"/>
    </location>
</feature>
<evidence type="ECO:0000313" key="2">
    <source>
        <dbReference type="EMBL" id="SCY39452.1"/>
    </source>
</evidence>
<dbReference type="Proteomes" id="UP000183104">
    <property type="component" value="Unassembled WGS sequence"/>
</dbReference>
<dbReference type="EMBL" id="FMUN01000005">
    <property type="protein sequence ID" value="SCY39452.1"/>
    <property type="molecule type" value="Genomic_DNA"/>
</dbReference>
<keyword evidence="1" id="KW-0472">Membrane</keyword>
<dbReference type="RefSeq" id="WP_054965321.1">
    <property type="nucleotide sequence ID" value="NZ_FMUN01000005.1"/>
</dbReference>
<evidence type="ECO:0000256" key="1">
    <source>
        <dbReference type="SAM" id="Phobius"/>
    </source>
</evidence>
<feature type="transmembrane region" description="Helical" evidence="1">
    <location>
        <begin position="27"/>
        <end position="45"/>
    </location>
</feature>
<sequence>MAQRSRTRYSVAGAAAKGVEGGLPRPLYEALPVLYIGAAVAFLYLVESPLVFLSSALFGAAGMGVLWMRFQARRGG</sequence>
<accession>A0A0P9ERG0</accession>
<keyword evidence="1" id="KW-0812">Transmembrane</keyword>
<evidence type="ECO:0000313" key="3">
    <source>
        <dbReference type="Proteomes" id="UP000183104"/>
    </source>
</evidence>
<keyword evidence="3" id="KW-1185">Reference proteome</keyword>
<protein>
    <submittedName>
        <fullName evidence="2">Uncharacterized protein</fullName>
    </submittedName>
</protein>
<gene>
    <name evidence="2" type="ORF">SAMN05661077_1989</name>
</gene>
<name>A0A0P9ERG0_9GAMM</name>
<keyword evidence="1" id="KW-1133">Transmembrane helix</keyword>
<organism evidence="2 3">
    <name type="scientific">Thiohalorhabdus denitrificans</name>
    <dbReference type="NCBI Taxonomy" id="381306"/>
    <lineage>
        <taxon>Bacteria</taxon>
        <taxon>Pseudomonadati</taxon>
        <taxon>Pseudomonadota</taxon>
        <taxon>Gammaproteobacteria</taxon>
        <taxon>Thiohalorhabdales</taxon>
        <taxon>Thiohalorhabdaceae</taxon>
        <taxon>Thiohalorhabdus</taxon>
    </lineage>
</organism>
<reference evidence="3" key="1">
    <citation type="submission" date="2016-10" db="EMBL/GenBank/DDBJ databases">
        <authorList>
            <person name="Varghese N."/>
        </authorList>
    </citation>
    <scope>NUCLEOTIDE SEQUENCE [LARGE SCALE GENOMIC DNA]</scope>
    <source>
        <strain evidence="3">HL 19</strain>
    </source>
</reference>
<dbReference type="AlphaFoldDB" id="A0A0P9ERG0"/>